<sequence>MGPLEVVSQLATGISVLAGVMLVKTAMDGKPMAGGGGGWPRCPKCNGTGRVACMCSRWSDGDVGCRTCADREGWRAAAAAARAPAGRCPSSSR</sequence>
<accession>A0A7I8IS01</accession>
<gene>
    <name evidence="1" type="ORF">SI7747_05006354</name>
</gene>
<evidence type="ECO:0000313" key="2">
    <source>
        <dbReference type="Proteomes" id="UP001189122"/>
    </source>
</evidence>
<dbReference type="EMBL" id="CACRZD030000005">
    <property type="protein sequence ID" value="CAA6659934.1"/>
    <property type="molecule type" value="Genomic_DNA"/>
</dbReference>
<reference evidence="1 2" key="1">
    <citation type="submission" date="2019-12" db="EMBL/GenBank/DDBJ databases">
        <authorList>
            <person name="Scholz U."/>
            <person name="Mascher M."/>
            <person name="Fiebig A."/>
        </authorList>
    </citation>
    <scope>NUCLEOTIDE SEQUENCE</scope>
</reference>
<dbReference type="PANTHER" id="PTHR34687">
    <property type="entry name" value="CHAPERONE PROTEIN DNAJ-LIKE PROTEIN"/>
    <property type="match status" value="1"/>
</dbReference>
<name>A0A7I8IS01_SPIIN</name>
<evidence type="ECO:0000313" key="1">
    <source>
        <dbReference type="EMBL" id="CAA2620185.1"/>
    </source>
</evidence>
<dbReference type="AlphaFoldDB" id="A0A7I8IS01"/>
<proteinExistence type="predicted"/>
<dbReference type="EMBL" id="LR743592">
    <property type="protein sequence ID" value="CAA2620185.1"/>
    <property type="molecule type" value="Genomic_DNA"/>
</dbReference>
<keyword evidence="2" id="KW-1185">Reference proteome</keyword>
<dbReference type="Proteomes" id="UP001189122">
    <property type="component" value="Unassembled WGS sequence"/>
</dbReference>
<protein>
    <submittedName>
        <fullName evidence="1">Uncharacterized protein</fullName>
    </submittedName>
</protein>
<dbReference type="PANTHER" id="PTHR34687:SF1">
    <property type="entry name" value="CHAPERONE PROTEIN DNAJ-LIKE PROTEIN"/>
    <property type="match status" value="1"/>
</dbReference>
<organism evidence="1">
    <name type="scientific">Spirodela intermedia</name>
    <name type="common">Intermediate duckweed</name>
    <dbReference type="NCBI Taxonomy" id="51605"/>
    <lineage>
        <taxon>Eukaryota</taxon>
        <taxon>Viridiplantae</taxon>
        <taxon>Streptophyta</taxon>
        <taxon>Embryophyta</taxon>
        <taxon>Tracheophyta</taxon>
        <taxon>Spermatophyta</taxon>
        <taxon>Magnoliopsida</taxon>
        <taxon>Liliopsida</taxon>
        <taxon>Araceae</taxon>
        <taxon>Lemnoideae</taxon>
        <taxon>Spirodela</taxon>
    </lineage>
</organism>